<name>A0ABP1CEE3_9APHY</name>
<dbReference type="Pfam" id="PF21117">
    <property type="entry name" value="MRB1590_C"/>
    <property type="match status" value="1"/>
</dbReference>
<dbReference type="Proteomes" id="UP001497453">
    <property type="component" value="Chromosome 1"/>
</dbReference>
<feature type="domain" description="ATPase of the ABC class C-terminal" evidence="1">
    <location>
        <begin position="250"/>
        <end position="525"/>
    </location>
</feature>
<dbReference type="EMBL" id="OZ037944">
    <property type="protein sequence ID" value="CAL1693820.1"/>
    <property type="molecule type" value="Genomic_DNA"/>
</dbReference>
<evidence type="ECO:0008006" key="6">
    <source>
        <dbReference type="Google" id="ProtNLM"/>
    </source>
</evidence>
<evidence type="ECO:0000259" key="3">
    <source>
        <dbReference type="Pfam" id="PF21117"/>
    </source>
</evidence>
<feature type="domain" description="ATPase of the ABC class N-terminal" evidence="2">
    <location>
        <begin position="76"/>
        <end position="242"/>
    </location>
</feature>
<evidence type="ECO:0000259" key="2">
    <source>
        <dbReference type="Pfam" id="PF20446"/>
    </source>
</evidence>
<dbReference type="InterPro" id="IPR049069">
    <property type="entry name" value="MRB1590-like_C"/>
</dbReference>
<dbReference type="InterPro" id="IPR019195">
    <property type="entry name" value="ABC_ATPase_put"/>
</dbReference>
<evidence type="ECO:0000313" key="5">
    <source>
        <dbReference type="Proteomes" id="UP001497453"/>
    </source>
</evidence>
<evidence type="ECO:0000313" key="4">
    <source>
        <dbReference type="EMBL" id="CAL1693820.1"/>
    </source>
</evidence>
<sequence>MFHCHQWQVTIAAVSSVIKRKLHAYDVGRGSGRGQYYKNLYGRGKGRGGDGRPVEDEGRGVKRVRKTENEALGNVDALAQMLRRLDGKSYPAYHDLQGVWQYPSGLLVVDHIQGDPFAPASKFRLRATQDLIGYDKSLYDNPTREVALRDYLTRRLYELLSRPYSSQGNSSGSKGWSTAKRGVISIDKPGQQVLERSSVVIGEQGFEVRFTISLPARGRTILGHQAAQIFENDIPRLFNAILASSQPEGQVKLFVDCIDDQHHLREELSQRGLVAFVPNGATLPRASGASDLPLSGPNVVRLQSPPHLEQIFYLHNSRKEIRGMVIPAGITMIAGGGFHGKSTLLDALAVGCYNHIPGDGREYLVASPRILSVQGEDGRSIKNVDISPFISTLPGGISTKSFSTQDASGSTSMAAGVIEAVETGADTLLFDEDTCATNFLIRDRRMQRLITADPITPLIFKVRALLKDHGVSSVLVIGGCGDYCDVADLVLEMRNYECHDITDAARKVAQEIPSVVSWYEEHKFGAVHGRTLDLSSLPSSNTKTVARKRTAIDVGQIHLDLSAAKQLVHDSQTRAIAAALKYLASSIIQPVMLAELLNNLENQMDHSGLDMLVGHERVDGFLARPRLFEIAMAINRLRSVIIDGVTR</sequence>
<dbReference type="InterPro" id="IPR046834">
    <property type="entry name" value="ABC_ATPase_C"/>
</dbReference>
<protein>
    <recommendedName>
        <fullName evidence="6">ATPase</fullName>
    </recommendedName>
</protein>
<dbReference type="PANTHER" id="PTHR38149:SF1">
    <property type="entry name" value="ATPASE"/>
    <property type="match status" value="1"/>
</dbReference>
<accession>A0ABP1CEE3</accession>
<dbReference type="PANTHER" id="PTHR38149">
    <property type="entry name" value="ATPASE"/>
    <property type="match status" value="1"/>
</dbReference>
<reference evidence="5" key="1">
    <citation type="submission" date="2024-04" db="EMBL/GenBank/DDBJ databases">
        <authorList>
            <person name="Shaw F."/>
            <person name="Minotto A."/>
        </authorList>
    </citation>
    <scope>NUCLEOTIDE SEQUENCE [LARGE SCALE GENOMIC DNA]</scope>
</reference>
<organism evidence="4 5">
    <name type="scientific">Somion occarium</name>
    <dbReference type="NCBI Taxonomy" id="3059160"/>
    <lineage>
        <taxon>Eukaryota</taxon>
        <taxon>Fungi</taxon>
        <taxon>Dikarya</taxon>
        <taxon>Basidiomycota</taxon>
        <taxon>Agaricomycotina</taxon>
        <taxon>Agaricomycetes</taxon>
        <taxon>Polyporales</taxon>
        <taxon>Cerrenaceae</taxon>
        <taxon>Somion</taxon>
    </lineage>
</organism>
<dbReference type="InterPro" id="IPR046833">
    <property type="entry name" value="ABC_N"/>
</dbReference>
<feature type="domain" description="MRB1590-like C-terminal" evidence="3">
    <location>
        <begin position="543"/>
        <end position="640"/>
    </location>
</feature>
<gene>
    <name evidence="4" type="ORF">GFSPODELE1_LOCUS19</name>
</gene>
<dbReference type="Pfam" id="PF09818">
    <property type="entry name" value="ABC_ATPase"/>
    <property type="match status" value="1"/>
</dbReference>
<proteinExistence type="predicted"/>
<evidence type="ECO:0000259" key="1">
    <source>
        <dbReference type="Pfam" id="PF09818"/>
    </source>
</evidence>
<keyword evidence="5" id="KW-1185">Reference proteome</keyword>
<dbReference type="Pfam" id="PF20446">
    <property type="entry name" value="ABC_N"/>
    <property type="match status" value="1"/>
</dbReference>